<keyword evidence="3" id="KW-0949">S-adenosyl-L-methionine</keyword>
<dbReference type="Proteomes" id="UP000078387">
    <property type="component" value="Unassembled WGS sequence"/>
</dbReference>
<dbReference type="GO" id="GO:0032259">
    <property type="term" value="P:methylation"/>
    <property type="evidence" value="ECO:0007669"/>
    <property type="project" value="UniProtKB-KW"/>
</dbReference>
<name>A0A5K1UBP7_ENTHI</name>
<keyword evidence="4" id="KW-0802">TPR repeat</keyword>
<dbReference type="InterPro" id="IPR001214">
    <property type="entry name" value="SET_dom"/>
</dbReference>
<reference evidence="6 7" key="1">
    <citation type="submission" date="2016-05" db="EMBL/GenBank/DDBJ databases">
        <title>First whole genome sequencing of Entamoeba histolytica HM1:IMSS-clone-6.</title>
        <authorList>
            <person name="Mukherjee Avik.K."/>
            <person name="Izumyama S."/>
            <person name="Nakada-Tsukui K."/>
            <person name="Nozaki T."/>
        </authorList>
    </citation>
    <scope>NUCLEOTIDE SEQUENCE [LARGE SCALE GENOMIC DNA]</scope>
    <source>
        <strain evidence="6 7">HM1:IMSS clone 6</strain>
    </source>
</reference>
<dbReference type="InterPro" id="IPR011990">
    <property type="entry name" value="TPR-like_helical_dom_sf"/>
</dbReference>
<dbReference type="EMBL" id="BDEQ01000001">
    <property type="protein sequence ID" value="GAT99009.1"/>
    <property type="molecule type" value="Genomic_DNA"/>
</dbReference>
<evidence type="ECO:0000313" key="6">
    <source>
        <dbReference type="EMBL" id="GAT99009.1"/>
    </source>
</evidence>
<dbReference type="SUPFAM" id="SSF82199">
    <property type="entry name" value="SET domain"/>
    <property type="match status" value="1"/>
</dbReference>
<dbReference type="AlphaFoldDB" id="A0A5K1UBP7"/>
<dbReference type="VEuPathDB" id="AmoebaDB:EHI_031960"/>
<dbReference type="VEuPathDB" id="AmoebaDB:EHI5A_241190"/>
<feature type="domain" description="SET" evidence="5">
    <location>
        <begin position="114"/>
        <end position="396"/>
    </location>
</feature>
<sequence length="426" mass="49305">MESEEHQKGKEKFKEGKYEEAIELFKKCHKKEQKAPFYSNISACYFKLKDIPKAIKYARKSIEETPEFEKGYYRLMIAGENTSEYSSSVMIAEIKLGRERKDEKYWKEYYSGNEEVEVKRINLEYGKGVFSKKKYQKEEIIMKEIPIIQISKIEDYYNCCGFCLKTLYSKDPTNKYNKVFNQINKDEVVKCKCGMSYCNTKCQKLDYSHSLLCNKIKGLFNYCKKNNVSHPLCISKIFANILISQNIEQSLFPFIVFHSSPLIPFNSEIIPFFLDIFGSLLLKFNIYGGWTFIYQILYSVLKYNSSSILPLNPIQSVLLNNNSLHIDNTLLSSSLINHPDITAFTIEAEGLFKYLNTLNHSCSPNCFLASTDDSCALSLIASCPISPGDELTISYIDNTLPYSQRQSLLYDSYHFYCHCPKCNLMI</sequence>
<dbReference type="Pfam" id="PF00856">
    <property type="entry name" value="SET"/>
    <property type="match status" value="1"/>
</dbReference>
<evidence type="ECO:0000256" key="1">
    <source>
        <dbReference type="ARBA" id="ARBA00022603"/>
    </source>
</evidence>
<dbReference type="InterPro" id="IPR046341">
    <property type="entry name" value="SET_dom_sf"/>
</dbReference>
<protein>
    <recommendedName>
        <fullName evidence="5">SET domain-containing protein</fullName>
    </recommendedName>
</protein>
<dbReference type="OMA" id="YIDASMN"/>
<dbReference type="SMART" id="SM00028">
    <property type="entry name" value="TPR"/>
    <property type="match status" value="1"/>
</dbReference>
<dbReference type="GO" id="GO:0045814">
    <property type="term" value="P:negative regulation of gene expression, epigenetic"/>
    <property type="evidence" value="ECO:0007669"/>
    <property type="project" value="TreeGrafter"/>
</dbReference>
<dbReference type="PROSITE" id="PS50005">
    <property type="entry name" value="TPR"/>
    <property type="match status" value="1"/>
</dbReference>
<dbReference type="PANTHER" id="PTHR46402">
    <property type="entry name" value="SET AND MYND DOMAIN-CONTAINING PROTEIN 5"/>
    <property type="match status" value="1"/>
</dbReference>
<dbReference type="CDD" id="cd20071">
    <property type="entry name" value="SET_SMYD"/>
    <property type="match status" value="1"/>
</dbReference>
<gene>
    <name evidence="6" type="ORF">CL6EHI_031960</name>
</gene>
<evidence type="ECO:0000259" key="5">
    <source>
        <dbReference type="PROSITE" id="PS50280"/>
    </source>
</evidence>
<keyword evidence="2" id="KW-0808">Transferase</keyword>
<dbReference type="SUPFAM" id="SSF48452">
    <property type="entry name" value="TPR-like"/>
    <property type="match status" value="1"/>
</dbReference>
<comment type="caution">
    <text evidence="6">The sequence shown here is derived from an EMBL/GenBank/DDBJ whole genome shotgun (WGS) entry which is preliminary data.</text>
</comment>
<dbReference type="SMR" id="A0A5K1UBP7"/>
<evidence type="ECO:0000256" key="2">
    <source>
        <dbReference type="ARBA" id="ARBA00022679"/>
    </source>
</evidence>
<dbReference type="SMART" id="SM00317">
    <property type="entry name" value="SET"/>
    <property type="match status" value="1"/>
</dbReference>
<proteinExistence type="predicted"/>
<dbReference type="Pfam" id="PF13181">
    <property type="entry name" value="TPR_8"/>
    <property type="match status" value="2"/>
</dbReference>
<dbReference type="VEuPathDB" id="AmoebaDB:KM1_288290"/>
<keyword evidence="1" id="KW-0489">Methyltransferase</keyword>
<evidence type="ECO:0000256" key="4">
    <source>
        <dbReference type="PROSITE-ProRule" id="PRU00339"/>
    </source>
</evidence>
<evidence type="ECO:0000256" key="3">
    <source>
        <dbReference type="ARBA" id="ARBA00022691"/>
    </source>
</evidence>
<dbReference type="Gene3D" id="1.25.40.10">
    <property type="entry name" value="Tetratricopeptide repeat domain"/>
    <property type="match status" value="1"/>
</dbReference>
<dbReference type="Gene3D" id="2.170.270.10">
    <property type="entry name" value="SET domain"/>
    <property type="match status" value="2"/>
</dbReference>
<feature type="repeat" description="TPR" evidence="4">
    <location>
        <begin position="35"/>
        <end position="68"/>
    </location>
</feature>
<dbReference type="VEuPathDB" id="AmoebaDB:EHI7A_188350"/>
<dbReference type="GO" id="GO:0042799">
    <property type="term" value="F:histone H4K20 methyltransferase activity"/>
    <property type="evidence" value="ECO:0007669"/>
    <property type="project" value="TreeGrafter"/>
</dbReference>
<dbReference type="PANTHER" id="PTHR46402:SF2">
    <property type="entry name" value="HISTONE-LYSINE N-TRIMETHYLTRANSFERASE SMYD5"/>
    <property type="match status" value="1"/>
</dbReference>
<evidence type="ECO:0000313" key="7">
    <source>
        <dbReference type="Proteomes" id="UP000078387"/>
    </source>
</evidence>
<accession>A0A5K1UBP7</accession>
<dbReference type="InterPro" id="IPR019734">
    <property type="entry name" value="TPR_rpt"/>
</dbReference>
<dbReference type="PROSITE" id="PS50280">
    <property type="entry name" value="SET"/>
    <property type="match status" value="1"/>
</dbReference>
<organism evidence="6 7">
    <name type="scientific">Entamoeba histolytica</name>
    <dbReference type="NCBI Taxonomy" id="5759"/>
    <lineage>
        <taxon>Eukaryota</taxon>
        <taxon>Amoebozoa</taxon>
        <taxon>Evosea</taxon>
        <taxon>Archamoebae</taxon>
        <taxon>Mastigamoebida</taxon>
        <taxon>Entamoebidae</taxon>
        <taxon>Entamoeba</taxon>
    </lineage>
</organism>